<dbReference type="STRING" id="1075090.GOAMR_41_00120"/>
<dbReference type="eggNOG" id="COG2159">
    <property type="taxonomic scope" value="Bacteria"/>
</dbReference>
<reference evidence="1 2" key="1">
    <citation type="submission" date="2011-11" db="EMBL/GenBank/DDBJ databases">
        <title>Whole genome shotgun sequence of Gordonia amarae NBRC 15530.</title>
        <authorList>
            <person name="Takarada H."/>
            <person name="Hosoyama A."/>
            <person name="Tsuchikane K."/>
            <person name="Katsumata H."/>
            <person name="Yamazaki S."/>
            <person name="Fujita N."/>
        </authorList>
    </citation>
    <scope>NUCLEOTIDE SEQUENCE [LARGE SCALE GENOMIC DNA]</scope>
    <source>
        <strain evidence="1 2">NBRC 15530</strain>
    </source>
</reference>
<accession>G7GQ08</accession>
<protein>
    <submittedName>
        <fullName evidence="1">Putative hydrolase</fullName>
    </submittedName>
</protein>
<evidence type="ECO:0000313" key="2">
    <source>
        <dbReference type="Proteomes" id="UP000006023"/>
    </source>
</evidence>
<keyword evidence="2" id="KW-1185">Reference proteome</keyword>
<dbReference type="EMBL" id="BAED01000041">
    <property type="protein sequence ID" value="GAB05683.1"/>
    <property type="molecule type" value="Genomic_DNA"/>
</dbReference>
<proteinExistence type="predicted"/>
<organism evidence="1 2">
    <name type="scientific">Gordonia amarae NBRC 15530</name>
    <dbReference type="NCBI Taxonomy" id="1075090"/>
    <lineage>
        <taxon>Bacteria</taxon>
        <taxon>Bacillati</taxon>
        <taxon>Actinomycetota</taxon>
        <taxon>Actinomycetes</taxon>
        <taxon>Mycobacteriales</taxon>
        <taxon>Gordoniaceae</taxon>
        <taxon>Gordonia</taxon>
    </lineage>
</organism>
<evidence type="ECO:0000313" key="1">
    <source>
        <dbReference type="EMBL" id="GAB05683.1"/>
    </source>
</evidence>
<sequence>MEMNDMILMSVDDHIIEPPDMFDNHLPAKYKDDAPRLIHMDNG</sequence>
<feature type="non-terminal residue" evidence="1">
    <location>
        <position position="43"/>
    </location>
</feature>
<dbReference type="GO" id="GO:0016787">
    <property type="term" value="F:hydrolase activity"/>
    <property type="evidence" value="ECO:0007669"/>
    <property type="project" value="UniProtKB-KW"/>
</dbReference>
<name>G7GQ08_9ACTN</name>
<dbReference type="Proteomes" id="UP000006023">
    <property type="component" value="Unassembled WGS sequence"/>
</dbReference>
<dbReference type="AlphaFoldDB" id="G7GQ08"/>
<comment type="caution">
    <text evidence="1">The sequence shown here is derived from an EMBL/GenBank/DDBJ whole genome shotgun (WGS) entry which is preliminary data.</text>
</comment>
<dbReference type="Gene3D" id="3.20.20.140">
    <property type="entry name" value="Metal-dependent hydrolases"/>
    <property type="match status" value="1"/>
</dbReference>
<gene>
    <name evidence="1" type="ORF">GOAMR_41_00120</name>
</gene>
<keyword evidence="1" id="KW-0378">Hydrolase</keyword>